<dbReference type="Proteomes" id="UP000295277">
    <property type="component" value="Unassembled WGS sequence"/>
</dbReference>
<comment type="caution">
    <text evidence="8">The sequence shown here is derived from an EMBL/GenBank/DDBJ whole genome shotgun (WGS) entry which is preliminary data.</text>
</comment>
<dbReference type="EMBL" id="SLVM01000010">
    <property type="protein sequence ID" value="TCM84740.1"/>
    <property type="molecule type" value="Genomic_DNA"/>
</dbReference>
<dbReference type="InterPro" id="IPR050553">
    <property type="entry name" value="Thioredoxin_ResA/DsbE_sf"/>
</dbReference>
<keyword evidence="6" id="KW-1133">Transmembrane helix</keyword>
<name>A0A4R1YUI0_9RHOB</name>
<dbReference type="InterPro" id="IPR036249">
    <property type="entry name" value="Thioredoxin-like_sf"/>
</dbReference>
<keyword evidence="6" id="KW-0812">Transmembrane</keyword>
<dbReference type="AlphaFoldDB" id="A0A4R1YUI0"/>
<dbReference type="CDD" id="cd03010">
    <property type="entry name" value="TlpA_like_DsbE"/>
    <property type="match status" value="1"/>
</dbReference>
<evidence type="ECO:0000256" key="5">
    <source>
        <dbReference type="ARBA" id="ARBA00023284"/>
    </source>
</evidence>
<dbReference type="PROSITE" id="PS51352">
    <property type="entry name" value="THIOREDOXIN_2"/>
    <property type="match status" value="1"/>
</dbReference>
<keyword evidence="6" id="KW-0472">Membrane</keyword>
<dbReference type="GO" id="GO:0030288">
    <property type="term" value="C:outer membrane-bounded periplasmic space"/>
    <property type="evidence" value="ECO:0007669"/>
    <property type="project" value="InterPro"/>
</dbReference>
<evidence type="ECO:0000313" key="8">
    <source>
        <dbReference type="EMBL" id="TCM84740.1"/>
    </source>
</evidence>
<comment type="subcellular location">
    <subcellularLocation>
        <location evidence="1">Cell envelope</location>
    </subcellularLocation>
</comment>
<keyword evidence="9" id="KW-1185">Reference proteome</keyword>
<keyword evidence="3" id="KW-0201">Cytochrome c-type biogenesis</keyword>
<evidence type="ECO:0000256" key="1">
    <source>
        <dbReference type="ARBA" id="ARBA00004196"/>
    </source>
</evidence>
<dbReference type="SUPFAM" id="SSF52833">
    <property type="entry name" value="Thioredoxin-like"/>
    <property type="match status" value="1"/>
</dbReference>
<evidence type="ECO:0000313" key="9">
    <source>
        <dbReference type="Proteomes" id="UP000295277"/>
    </source>
</evidence>
<proteinExistence type="inferred from homology"/>
<dbReference type="InterPro" id="IPR017937">
    <property type="entry name" value="Thioredoxin_CS"/>
</dbReference>
<dbReference type="PROSITE" id="PS00194">
    <property type="entry name" value="THIOREDOXIN_1"/>
    <property type="match status" value="1"/>
</dbReference>
<dbReference type="Gene3D" id="3.40.30.10">
    <property type="entry name" value="Glutaredoxin"/>
    <property type="match status" value="1"/>
</dbReference>
<sequence length="182" mass="19407">MADKKRVSPLMFLPPVIFLGLAALFFIGVGREDRDALPSMLIGKPAPALAVEPLYGEIFDEGVLRGGAVTLVNFWASWCGPCRDEHPLLEALAAEGVAIYGINYKDKPANALRFLDQLGNPYAGIAADPAGRTAIEWGVYGVPETFVLDGQGRVVLRHPGPLTAAVIETSLRPAIERAAAAE</sequence>
<accession>A0A4R1YUI0</accession>
<gene>
    <name evidence="8" type="ORF">EV216_11056</name>
</gene>
<dbReference type="InterPro" id="IPR004799">
    <property type="entry name" value="Periplasmic_diS_OxRdtase_DsbE"/>
</dbReference>
<comment type="similarity">
    <text evidence="2">Belongs to the thioredoxin family. DsbE subfamily.</text>
</comment>
<dbReference type="InterPro" id="IPR013766">
    <property type="entry name" value="Thioredoxin_domain"/>
</dbReference>
<keyword evidence="5" id="KW-0676">Redox-active center</keyword>
<dbReference type="PANTHER" id="PTHR42852">
    <property type="entry name" value="THIOL:DISULFIDE INTERCHANGE PROTEIN DSBE"/>
    <property type="match status" value="1"/>
</dbReference>
<evidence type="ECO:0000256" key="3">
    <source>
        <dbReference type="ARBA" id="ARBA00022748"/>
    </source>
</evidence>
<dbReference type="Pfam" id="PF08534">
    <property type="entry name" value="Redoxin"/>
    <property type="match status" value="1"/>
</dbReference>
<dbReference type="GO" id="GO:0015036">
    <property type="term" value="F:disulfide oxidoreductase activity"/>
    <property type="evidence" value="ECO:0007669"/>
    <property type="project" value="InterPro"/>
</dbReference>
<evidence type="ECO:0000256" key="4">
    <source>
        <dbReference type="ARBA" id="ARBA00023157"/>
    </source>
</evidence>
<evidence type="ECO:0000259" key="7">
    <source>
        <dbReference type="PROSITE" id="PS51352"/>
    </source>
</evidence>
<evidence type="ECO:0000256" key="6">
    <source>
        <dbReference type="SAM" id="Phobius"/>
    </source>
</evidence>
<dbReference type="NCBIfam" id="TIGR00385">
    <property type="entry name" value="dsbE"/>
    <property type="match status" value="1"/>
</dbReference>
<reference evidence="8 9" key="1">
    <citation type="submission" date="2019-03" db="EMBL/GenBank/DDBJ databases">
        <title>Genomic Encyclopedia of Type Strains, Phase IV (KMG-IV): sequencing the most valuable type-strain genomes for metagenomic binning, comparative biology and taxonomic classification.</title>
        <authorList>
            <person name="Goeker M."/>
        </authorList>
    </citation>
    <scope>NUCLEOTIDE SEQUENCE [LARGE SCALE GENOMIC DNA]</scope>
    <source>
        <strain evidence="8 9">DSM 21153</strain>
    </source>
</reference>
<organism evidence="8 9">
    <name type="scientific">Rhodovulum steppense</name>
    <dbReference type="NCBI Taxonomy" id="540251"/>
    <lineage>
        <taxon>Bacteria</taxon>
        <taxon>Pseudomonadati</taxon>
        <taxon>Pseudomonadota</taxon>
        <taxon>Alphaproteobacteria</taxon>
        <taxon>Rhodobacterales</taxon>
        <taxon>Paracoccaceae</taxon>
        <taxon>Rhodovulum</taxon>
    </lineage>
</organism>
<feature type="domain" description="Thioredoxin" evidence="7">
    <location>
        <begin position="40"/>
        <end position="180"/>
    </location>
</feature>
<feature type="transmembrane region" description="Helical" evidence="6">
    <location>
        <begin position="12"/>
        <end position="30"/>
    </location>
</feature>
<evidence type="ECO:0000256" key="2">
    <source>
        <dbReference type="ARBA" id="ARBA00007758"/>
    </source>
</evidence>
<dbReference type="RefSeq" id="WP_243642022.1">
    <property type="nucleotide sequence ID" value="NZ_SLVM01000010.1"/>
</dbReference>
<keyword evidence="4" id="KW-1015">Disulfide bond</keyword>
<dbReference type="GO" id="GO:0017004">
    <property type="term" value="P:cytochrome complex assembly"/>
    <property type="evidence" value="ECO:0007669"/>
    <property type="project" value="UniProtKB-KW"/>
</dbReference>
<dbReference type="PANTHER" id="PTHR42852:SF6">
    <property type="entry name" value="THIOL:DISULFIDE INTERCHANGE PROTEIN DSBE"/>
    <property type="match status" value="1"/>
</dbReference>
<dbReference type="InterPro" id="IPR013740">
    <property type="entry name" value="Redoxin"/>
</dbReference>
<protein>
    <submittedName>
        <fullName evidence="8">Cytochrome c biogenesis protein CcmG/thiol:disulfide interchange protein DsbE</fullName>
    </submittedName>
</protein>